<reference evidence="9" key="1">
    <citation type="journal article" date="2019" name="Int. J. Syst. Evol. Microbiol.">
        <title>The Global Catalogue of Microorganisms (GCM) 10K type strain sequencing project: providing services to taxonomists for standard genome sequencing and annotation.</title>
        <authorList>
            <consortium name="The Broad Institute Genomics Platform"/>
            <consortium name="The Broad Institute Genome Sequencing Center for Infectious Disease"/>
            <person name="Wu L."/>
            <person name="Ma J."/>
        </authorList>
    </citation>
    <scope>NUCLEOTIDE SEQUENCE [LARGE SCALE GENOMIC DNA]</scope>
    <source>
        <strain evidence="9">JCM 16928</strain>
    </source>
</reference>
<gene>
    <name evidence="8" type="ORF">GCM10022235_85760</name>
</gene>
<comment type="caution">
    <text evidence="8">The sequence shown here is derived from an EMBL/GenBank/DDBJ whole genome shotgun (WGS) entry which is preliminary data.</text>
</comment>
<evidence type="ECO:0000256" key="4">
    <source>
        <dbReference type="ARBA" id="ARBA00022692"/>
    </source>
</evidence>
<feature type="transmembrane region" description="Helical" evidence="7">
    <location>
        <begin position="250"/>
        <end position="271"/>
    </location>
</feature>
<feature type="transmembrane region" description="Helical" evidence="7">
    <location>
        <begin position="278"/>
        <end position="296"/>
    </location>
</feature>
<feature type="transmembrane region" description="Helical" evidence="7">
    <location>
        <begin position="12"/>
        <end position="35"/>
    </location>
</feature>
<keyword evidence="9" id="KW-1185">Reference proteome</keyword>
<evidence type="ECO:0000256" key="3">
    <source>
        <dbReference type="ARBA" id="ARBA00022475"/>
    </source>
</evidence>
<proteinExistence type="predicted"/>
<dbReference type="Proteomes" id="UP001501222">
    <property type="component" value="Unassembled WGS sequence"/>
</dbReference>
<name>A0ABP6Z9R2_9ACTN</name>
<feature type="transmembrane region" description="Helical" evidence="7">
    <location>
        <begin position="75"/>
        <end position="92"/>
    </location>
</feature>
<sequence length="410" mass="42785">MFRQPLPRGTVRVVMAVVVSAIGSGMTSPLLVIYLHNERHYSLALAGAAVAIGPLISLAGNPLGGYLTDRLGPSWPLAGGYIISAFACIGLVSPAYVWQPITACALVGFGVSIAWPAETALLAQISGGGQHATLYSLRNIALNVGLALGGLTGSIATGNYEILFVADSISFLGAGAILARSGRRSRPGAVPAKTAPGSASGGYRRVLADTTFLRLLVVTCVLSAVAFGQLRIILPAYASDLGLDPRYVSLAYVLNTVLVVLGQLPIARLFARRRRTDALRALCVTFIVTWTVFWSSSHQAGWVQVVTFVSAAGLFAVGELFIAIGIQPLGAGLAVAGLEGRYSGALTVAFTAGFTLGPLLTGFTLSLGSSTVLFATLIVGCAVSLLFVRRLRVLVRPAVDDPEHERESHV</sequence>
<evidence type="ECO:0000256" key="7">
    <source>
        <dbReference type="SAM" id="Phobius"/>
    </source>
</evidence>
<dbReference type="InterPro" id="IPR011701">
    <property type="entry name" value="MFS"/>
</dbReference>
<feature type="transmembrane region" description="Helical" evidence="7">
    <location>
        <begin position="371"/>
        <end position="388"/>
    </location>
</feature>
<keyword evidence="2" id="KW-0813">Transport</keyword>
<dbReference type="SUPFAM" id="SSF103473">
    <property type="entry name" value="MFS general substrate transporter"/>
    <property type="match status" value="1"/>
</dbReference>
<evidence type="ECO:0000256" key="5">
    <source>
        <dbReference type="ARBA" id="ARBA00022989"/>
    </source>
</evidence>
<dbReference type="PANTHER" id="PTHR23517">
    <property type="entry name" value="RESISTANCE PROTEIN MDTM, PUTATIVE-RELATED-RELATED"/>
    <property type="match status" value="1"/>
</dbReference>
<protein>
    <submittedName>
        <fullName evidence="8">MFS transporter</fullName>
    </submittedName>
</protein>
<evidence type="ECO:0000313" key="9">
    <source>
        <dbReference type="Proteomes" id="UP001501222"/>
    </source>
</evidence>
<feature type="transmembrane region" description="Helical" evidence="7">
    <location>
        <begin position="135"/>
        <end position="156"/>
    </location>
</feature>
<dbReference type="EMBL" id="BAABAA010000030">
    <property type="protein sequence ID" value="GAA3600645.1"/>
    <property type="molecule type" value="Genomic_DNA"/>
</dbReference>
<dbReference type="Pfam" id="PF07690">
    <property type="entry name" value="MFS_1"/>
    <property type="match status" value="1"/>
</dbReference>
<feature type="transmembrane region" description="Helical" evidence="7">
    <location>
        <begin position="41"/>
        <end position="63"/>
    </location>
</feature>
<keyword evidence="4 7" id="KW-0812">Transmembrane</keyword>
<dbReference type="InterPro" id="IPR036259">
    <property type="entry name" value="MFS_trans_sf"/>
</dbReference>
<keyword evidence="5 7" id="KW-1133">Transmembrane helix</keyword>
<dbReference type="InterPro" id="IPR050171">
    <property type="entry name" value="MFS_Transporters"/>
</dbReference>
<evidence type="ECO:0000256" key="6">
    <source>
        <dbReference type="ARBA" id="ARBA00023136"/>
    </source>
</evidence>
<dbReference type="Gene3D" id="1.20.1250.20">
    <property type="entry name" value="MFS general substrate transporter like domains"/>
    <property type="match status" value="1"/>
</dbReference>
<feature type="transmembrane region" description="Helical" evidence="7">
    <location>
        <begin position="98"/>
        <end position="123"/>
    </location>
</feature>
<keyword evidence="3" id="KW-1003">Cell membrane</keyword>
<evidence type="ECO:0000256" key="1">
    <source>
        <dbReference type="ARBA" id="ARBA00004651"/>
    </source>
</evidence>
<feature type="transmembrane region" description="Helical" evidence="7">
    <location>
        <begin position="345"/>
        <end position="365"/>
    </location>
</feature>
<feature type="transmembrane region" description="Helical" evidence="7">
    <location>
        <begin position="162"/>
        <end position="179"/>
    </location>
</feature>
<keyword evidence="6 7" id="KW-0472">Membrane</keyword>
<evidence type="ECO:0000313" key="8">
    <source>
        <dbReference type="EMBL" id="GAA3600645.1"/>
    </source>
</evidence>
<organism evidence="8 9">
    <name type="scientific">Kribbella ginsengisoli</name>
    <dbReference type="NCBI Taxonomy" id="363865"/>
    <lineage>
        <taxon>Bacteria</taxon>
        <taxon>Bacillati</taxon>
        <taxon>Actinomycetota</taxon>
        <taxon>Actinomycetes</taxon>
        <taxon>Propionibacteriales</taxon>
        <taxon>Kribbellaceae</taxon>
        <taxon>Kribbella</taxon>
    </lineage>
</organism>
<feature type="transmembrane region" description="Helical" evidence="7">
    <location>
        <begin position="212"/>
        <end position="238"/>
    </location>
</feature>
<evidence type="ECO:0000256" key="2">
    <source>
        <dbReference type="ARBA" id="ARBA00022448"/>
    </source>
</evidence>
<comment type="subcellular location">
    <subcellularLocation>
        <location evidence="1">Cell membrane</location>
        <topology evidence="1">Multi-pass membrane protein</topology>
    </subcellularLocation>
</comment>
<dbReference type="PANTHER" id="PTHR23517:SF2">
    <property type="entry name" value="MULTIDRUG RESISTANCE PROTEIN MDTH"/>
    <property type="match status" value="1"/>
</dbReference>
<accession>A0ABP6Z9R2</accession>